<dbReference type="PANTHER" id="PTHR33431">
    <property type="entry name" value="ENABLED-LIKE PROTEIN (DUF1635)"/>
    <property type="match status" value="1"/>
</dbReference>
<gene>
    <name evidence="2" type="ORF">LIER_14149</name>
</gene>
<feature type="coiled-coil region" evidence="1">
    <location>
        <begin position="25"/>
        <end position="80"/>
    </location>
</feature>
<sequence length="272" mass="30554">MESNQNNPFLNYAFFFQGKGIEELRQTLLLTVMELENTKIKAQEELKMRDDELIHLKELLNTAMKERDEAQEKAQRMVFESLLLQQHQIVQLQNQQSGQFSGVSSIEDEPIREKDSNNGFTTSDCDESIVSSVLDSVLPQKTIAETDNNLFPIVPTKPLPEKGKLLQAVVKAGPLLQTLLLAGPLPQWRHPPPPLDTYEIPPPPVTIPSPISPQPPLLSTLLPIHSLIGDTLLKMNSGSTSINNCSVLNRKRGLNEDLDYLTEPKFRKVVMQ</sequence>
<comment type="caution">
    <text evidence="2">The sequence shown here is derived from an EMBL/GenBank/DDBJ whole genome shotgun (WGS) entry which is preliminary data.</text>
</comment>
<proteinExistence type="predicted"/>
<accession>A0AAV3Q1A5</accession>
<dbReference type="Pfam" id="PF07795">
    <property type="entry name" value="DUF1635"/>
    <property type="match status" value="1"/>
</dbReference>
<dbReference type="PANTHER" id="PTHR33431:SF3">
    <property type="entry name" value="ENABLED-LIKE PROTEIN (DUF1635)"/>
    <property type="match status" value="1"/>
</dbReference>
<name>A0AAV3Q1A5_LITER</name>
<dbReference type="Proteomes" id="UP001454036">
    <property type="component" value="Unassembled WGS sequence"/>
</dbReference>
<keyword evidence="3" id="KW-1185">Reference proteome</keyword>
<reference evidence="2 3" key="1">
    <citation type="submission" date="2024-01" db="EMBL/GenBank/DDBJ databases">
        <title>The complete chloroplast genome sequence of Lithospermum erythrorhizon: insights into the phylogenetic relationship among Boraginaceae species and the maternal lineages of purple gromwells.</title>
        <authorList>
            <person name="Okada T."/>
            <person name="Watanabe K."/>
        </authorList>
    </citation>
    <scope>NUCLEOTIDE SEQUENCE [LARGE SCALE GENOMIC DNA]</scope>
</reference>
<dbReference type="InterPro" id="IPR012862">
    <property type="entry name" value="DUF1635"/>
</dbReference>
<evidence type="ECO:0000256" key="1">
    <source>
        <dbReference type="SAM" id="Coils"/>
    </source>
</evidence>
<dbReference type="AlphaFoldDB" id="A0AAV3Q1A5"/>
<evidence type="ECO:0000313" key="2">
    <source>
        <dbReference type="EMBL" id="GAA0156726.1"/>
    </source>
</evidence>
<dbReference type="EMBL" id="BAABME010002933">
    <property type="protein sequence ID" value="GAA0156726.1"/>
    <property type="molecule type" value="Genomic_DNA"/>
</dbReference>
<keyword evidence="1" id="KW-0175">Coiled coil</keyword>
<organism evidence="2 3">
    <name type="scientific">Lithospermum erythrorhizon</name>
    <name type="common">Purple gromwell</name>
    <name type="synonym">Lithospermum officinale var. erythrorhizon</name>
    <dbReference type="NCBI Taxonomy" id="34254"/>
    <lineage>
        <taxon>Eukaryota</taxon>
        <taxon>Viridiplantae</taxon>
        <taxon>Streptophyta</taxon>
        <taxon>Embryophyta</taxon>
        <taxon>Tracheophyta</taxon>
        <taxon>Spermatophyta</taxon>
        <taxon>Magnoliopsida</taxon>
        <taxon>eudicotyledons</taxon>
        <taxon>Gunneridae</taxon>
        <taxon>Pentapetalae</taxon>
        <taxon>asterids</taxon>
        <taxon>lamiids</taxon>
        <taxon>Boraginales</taxon>
        <taxon>Boraginaceae</taxon>
        <taxon>Boraginoideae</taxon>
        <taxon>Lithospermeae</taxon>
        <taxon>Lithospermum</taxon>
    </lineage>
</organism>
<protein>
    <submittedName>
        <fullName evidence="2">Uncharacterized protein</fullName>
    </submittedName>
</protein>
<evidence type="ECO:0000313" key="3">
    <source>
        <dbReference type="Proteomes" id="UP001454036"/>
    </source>
</evidence>